<dbReference type="Gene3D" id="1.20.1250.20">
    <property type="entry name" value="MFS general substrate transporter like domains"/>
    <property type="match status" value="1"/>
</dbReference>
<evidence type="ECO:0000256" key="1">
    <source>
        <dbReference type="SAM" id="Phobius"/>
    </source>
</evidence>
<gene>
    <name evidence="3" type="ORF">METZ01_LOCUS388522</name>
</gene>
<proteinExistence type="predicted"/>
<organism evidence="3">
    <name type="scientific">marine metagenome</name>
    <dbReference type="NCBI Taxonomy" id="408172"/>
    <lineage>
        <taxon>unclassified sequences</taxon>
        <taxon>metagenomes</taxon>
        <taxon>ecological metagenomes</taxon>
    </lineage>
</organism>
<sequence>MSKIVWPLAAVMLVQAMLMVATVTVPILAPELAADTGIEPRWIGIYSSLVFSGALVSIVLGGHLTRQFGAVTMSQIALVISGLALMATATGVLPVITGSAIAAGFGYGLATPAASQILAKISQPQQHGIVFSLKQSTVSLGGLMAGLVVPVFVVGFGWKTATFGIGLIVFTACLLIHPL</sequence>
<dbReference type="Pfam" id="PF07690">
    <property type="entry name" value="MFS_1"/>
    <property type="match status" value="1"/>
</dbReference>
<dbReference type="EMBL" id="UINC01145500">
    <property type="protein sequence ID" value="SVD35668.1"/>
    <property type="molecule type" value="Genomic_DNA"/>
</dbReference>
<dbReference type="InterPro" id="IPR052952">
    <property type="entry name" value="MFS-Transporter"/>
</dbReference>
<keyword evidence="1" id="KW-1133">Transmembrane helix</keyword>
<feature type="domain" description="Major facilitator superfamily (MFS) profile" evidence="2">
    <location>
        <begin position="1"/>
        <end position="179"/>
    </location>
</feature>
<keyword evidence="1" id="KW-0472">Membrane</keyword>
<reference evidence="3" key="1">
    <citation type="submission" date="2018-05" db="EMBL/GenBank/DDBJ databases">
        <authorList>
            <person name="Lanie J.A."/>
            <person name="Ng W.-L."/>
            <person name="Kazmierczak K.M."/>
            <person name="Andrzejewski T.M."/>
            <person name="Davidsen T.M."/>
            <person name="Wayne K.J."/>
            <person name="Tettelin H."/>
            <person name="Glass J.I."/>
            <person name="Rusch D."/>
            <person name="Podicherti R."/>
            <person name="Tsui H.-C.T."/>
            <person name="Winkler M.E."/>
        </authorList>
    </citation>
    <scope>NUCLEOTIDE SEQUENCE</scope>
</reference>
<accession>A0A382UPN4</accession>
<dbReference type="InterPro" id="IPR036259">
    <property type="entry name" value="MFS_trans_sf"/>
</dbReference>
<feature type="transmembrane region" description="Helical" evidence="1">
    <location>
        <begin position="76"/>
        <end position="95"/>
    </location>
</feature>
<dbReference type="InterPro" id="IPR011701">
    <property type="entry name" value="MFS"/>
</dbReference>
<dbReference type="AlphaFoldDB" id="A0A382UPN4"/>
<dbReference type="InterPro" id="IPR020846">
    <property type="entry name" value="MFS_dom"/>
</dbReference>
<dbReference type="PANTHER" id="PTHR23527">
    <property type="entry name" value="BLL3282 PROTEIN"/>
    <property type="match status" value="1"/>
</dbReference>
<feature type="non-terminal residue" evidence="3">
    <location>
        <position position="179"/>
    </location>
</feature>
<keyword evidence="1" id="KW-0812">Transmembrane</keyword>
<evidence type="ECO:0000259" key="2">
    <source>
        <dbReference type="PROSITE" id="PS50850"/>
    </source>
</evidence>
<dbReference type="PANTHER" id="PTHR23527:SF1">
    <property type="entry name" value="BLL3282 PROTEIN"/>
    <property type="match status" value="1"/>
</dbReference>
<feature type="transmembrane region" description="Helical" evidence="1">
    <location>
        <begin position="43"/>
        <end position="64"/>
    </location>
</feature>
<dbReference type="SUPFAM" id="SSF103473">
    <property type="entry name" value="MFS general substrate transporter"/>
    <property type="match status" value="1"/>
</dbReference>
<dbReference type="PROSITE" id="PS50850">
    <property type="entry name" value="MFS"/>
    <property type="match status" value="1"/>
</dbReference>
<protein>
    <recommendedName>
        <fullName evidence="2">Major facilitator superfamily (MFS) profile domain-containing protein</fullName>
    </recommendedName>
</protein>
<feature type="transmembrane region" description="Helical" evidence="1">
    <location>
        <begin position="160"/>
        <end position="177"/>
    </location>
</feature>
<dbReference type="GO" id="GO:0022857">
    <property type="term" value="F:transmembrane transporter activity"/>
    <property type="evidence" value="ECO:0007669"/>
    <property type="project" value="InterPro"/>
</dbReference>
<evidence type="ECO:0000313" key="3">
    <source>
        <dbReference type="EMBL" id="SVD35668.1"/>
    </source>
</evidence>
<name>A0A382UPN4_9ZZZZ</name>